<keyword evidence="2" id="KW-0732">Signal</keyword>
<dbReference type="SUPFAM" id="SSF110296">
    <property type="entry name" value="Oligoxyloglucan reducing end-specific cellobiohydrolase"/>
    <property type="match status" value="1"/>
</dbReference>
<dbReference type="InterPro" id="IPR031778">
    <property type="entry name" value="Sortilin_N"/>
</dbReference>
<accession>A0A1N6YB51</accession>
<dbReference type="RefSeq" id="WP_076422277.1">
    <property type="nucleotide sequence ID" value="NZ_FTNM01000003.1"/>
</dbReference>
<feature type="chain" id="PRO_5012116792" evidence="2">
    <location>
        <begin position="22"/>
        <end position="978"/>
    </location>
</feature>
<sequence length="978" mass="108675">MQKRILSVALLVALSGGAVQAQKKAPKQPASTPAKERLQGFEKRQQLEQNSLVKNLAFRNVGPTVQSGRITDLDVNPKDPTNFYAAYASGGLWRTINNGISFEPLFDNEAVMTIGDIAVDWNNNETIWIGTGESNSSRSSYSGVGVYKSTDGGKTWQHMGLDDTHHIGRIILHPSDPNTVWVAAVGHLYSPNKDRGVYKTTDGGKTWKKTLYIDDNTGAIDLVIDPKNPNNLYTAMWHRERRAWDFVEGGKTSGIHKSTDGGNTWTRVSTEGSGFPTSAGVGRIGLDIHPGNPNIIYAFLDNQELRQVEKKEPKAGELQKDQFKGMTTEAFLALNDKDLNSFLDNNRFPSKYTAKTVKADVKSGKIKPAALAAYLEDPLAVTTEAPVKGAELYRSDDAGKTWKKTHEKPIDDMYSSYGYYFGVVRVAPHNPDKVYLLGVPLLTSDDGGKTFRNIEGDNVHSDHQALWVSPDKPGYVINGNDGGLNITYDDGKTWAIANSPSVGQFYAVAVDMEKPYNIYGGLQDNGTWYGPSNYKASSAWTQNGRYPYQRLGGGDGMMVQVDFRDNNTVYLGSQYGNYARVDKRTGQRVSVKPTHELGETPLRFNWESPIHLSRHNQDILYFGSNKFHRSMKKGEDMQTLSGDLTNGGLKGDVGFGTLTSIDESPLKFGLLYTGSDDGAIHVSKDGGYNWENISKKLPQNMWVSTVVASNHSENRVYTSLNGYRWDDFTPYLYVSEDNGKKWERLGTNLPAEAINVIKEDPKNPDLLYVGTDHGLYISLDRGKTFMQMRNGMPAVSVHDVVVHPRDNDLIVGTHGRSIYIANVDHLQQLTPEIQNQKLHLFAFQPTNYNPRWGQSWGAWGEPMETSLEIPFYTTQAGTATIRIKTDKGQLLKEMKDENERGLNYVSYNFSVDEANAKAYETALNSSKKDGEEALKVEAADNKVIYLQPGKYIVEVETADGGKATSEFTLKAQERRARS</sequence>
<dbReference type="PANTHER" id="PTHR12106:SF27">
    <property type="entry name" value="SORTILIN-RELATED RECEPTOR"/>
    <property type="match status" value="1"/>
</dbReference>
<reference evidence="5" key="1">
    <citation type="submission" date="2017-01" db="EMBL/GenBank/DDBJ databases">
        <authorList>
            <person name="Varghese N."/>
            <person name="Submissions S."/>
        </authorList>
    </citation>
    <scope>NUCLEOTIDE SEQUENCE [LARGE SCALE GENOMIC DNA]</scope>
    <source>
        <strain evidence="5">DM9</strain>
    </source>
</reference>
<keyword evidence="5" id="KW-1185">Reference proteome</keyword>
<dbReference type="AlphaFoldDB" id="A0A1N6YB51"/>
<feature type="domain" description="Sortilin N-terminal" evidence="3">
    <location>
        <begin position="146"/>
        <end position="272"/>
    </location>
</feature>
<dbReference type="PANTHER" id="PTHR12106">
    <property type="entry name" value="SORTILIN RELATED"/>
    <property type="match status" value="1"/>
</dbReference>
<evidence type="ECO:0000313" key="5">
    <source>
        <dbReference type="Proteomes" id="UP000185924"/>
    </source>
</evidence>
<dbReference type="Proteomes" id="UP000185924">
    <property type="component" value="Unassembled WGS sequence"/>
</dbReference>
<keyword evidence="1" id="KW-0677">Repeat</keyword>
<protein>
    <submittedName>
        <fullName evidence="4">Sortilin, neurotensin receptor 3</fullName>
    </submittedName>
</protein>
<evidence type="ECO:0000259" key="3">
    <source>
        <dbReference type="Pfam" id="PF15902"/>
    </source>
</evidence>
<evidence type="ECO:0000256" key="2">
    <source>
        <dbReference type="SAM" id="SignalP"/>
    </source>
</evidence>
<dbReference type="SUPFAM" id="SSF50939">
    <property type="entry name" value="Sialidases"/>
    <property type="match status" value="1"/>
</dbReference>
<dbReference type="STRING" id="1077936.SAMN05421545_2386"/>
<dbReference type="Gene3D" id="2.130.10.10">
    <property type="entry name" value="YVTN repeat-like/Quinoprotein amine dehydrogenase"/>
    <property type="match status" value="5"/>
</dbReference>
<dbReference type="InterPro" id="IPR050310">
    <property type="entry name" value="VPS10-sortilin"/>
</dbReference>
<dbReference type="EMBL" id="FTNM01000003">
    <property type="protein sequence ID" value="SIR11709.1"/>
    <property type="molecule type" value="Genomic_DNA"/>
</dbReference>
<dbReference type="InterPro" id="IPR002860">
    <property type="entry name" value="BNR_rpt"/>
</dbReference>
<dbReference type="OrthoDB" id="9757809at2"/>
<organism evidence="4 5">
    <name type="scientific">Pontibacter lucknowensis</name>
    <dbReference type="NCBI Taxonomy" id="1077936"/>
    <lineage>
        <taxon>Bacteria</taxon>
        <taxon>Pseudomonadati</taxon>
        <taxon>Bacteroidota</taxon>
        <taxon>Cytophagia</taxon>
        <taxon>Cytophagales</taxon>
        <taxon>Hymenobacteraceae</taxon>
        <taxon>Pontibacter</taxon>
    </lineage>
</organism>
<dbReference type="Pfam" id="PF15902">
    <property type="entry name" value="Sortilin-Vps10"/>
    <property type="match status" value="2"/>
</dbReference>
<feature type="domain" description="Sortilin N-terminal" evidence="3">
    <location>
        <begin position="732"/>
        <end position="814"/>
    </location>
</feature>
<evidence type="ECO:0000313" key="4">
    <source>
        <dbReference type="EMBL" id="SIR11709.1"/>
    </source>
</evidence>
<name>A0A1N6YB51_9BACT</name>
<dbReference type="Pfam" id="PF15899">
    <property type="entry name" value="BNR_6"/>
    <property type="match status" value="1"/>
</dbReference>
<evidence type="ECO:0000256" key="1">
    <source>
        <dbReference type="ARBA" id="ARBA00022737"/>
    </source>
</evidence>
<dbReference type="InterPro" id="IPR015943">
    <property type="entry name" value="WD40/YVTN_repeat-like_dom_sf"/>
</dbReference>
<dbReference type="CDD" id="cd15482">
    <property type="entry name" value="Sialidase_non-viral"/>
    <property type="match status" value="2"/>
</dbReference>
<feature type="signal peptide" evidence="2">
    <location>
        <begin position="1"/>
        <end position="21"/>
    </location>
</feature>
<proteinExistence type="predicted"/>
<dbReference type="InterPro" id="IPR036278">
    <property type="entry name" value="Sialidase_sf"/>
</dbReference>
<keyword evidence="4" id="KW-0675">Receptor</keyword>
<gene>
    <name evidence="4" type="ORF">SAMN05421545_2386</name>
</gene>